<dbReference type="Gene3D" id="2.60.40.10">
    <property type="entry name" value="Immunoglobulins"/>
    <property type="match status" value="1"/>
</dbReference>
<accession>A0A0E9MX96</accession>
<dbReference type="Gene3D" id="1.10.10.10">
    <property type="entry name" value="Winged helix-like DNA-binding domain superfamily/Winged helix DNA-binding domain"/>
    <property type="match status" value="1"/>
</dbReference>
<feature type="domain" description="HTH luxR-type" evidence="5">
    <location>
        <begin position="901"/>
        <end position="958"/>
    </location>
</feature>
<dbReference type="PANTHER" id="PTHR43547:SF2">
    <property type="entry name" value="HYBRID SIGNAL TRANSDUCTION HISTIDINE KINASE C"/>
    <property type="match status" value="1"/>
</dbReference>
<dbReference type="SUPFAM" id="SSF46894">
    <property type="entry name" value="C-terminal effector domain of the bipartite response regulators"/>
    <property type="match status" value="1"/>
</dbReference>
<dbReference type="InterPro" id="IPR011110">
    <property type="entry name" value="Reg_prop"/>
</dbReference>
<dbReference type="GO" id="GO:0003677">
    <property type="term" value="F:DNA binding"/>
    <property type="evidence" value="ECO:0007669"/>
    <property type="project" value="InterPro"/>
</dbReference>
<evidence type="ECO:0000256" key="1">
    <source>
        <dbReference type="ARBA" id="ARBA00022553"/>
    </source>
</evidence>
<comment type="caution">
    <text evidence="6">The sequence shown here is derived from an EMBL/GenBank/DDBJ whole genome shotgun (WGS) entry which is preliminary data.</text>
</comment>
<protein>
    <submittedName>
        <fullName evidence="6">Putative two-component response regulator</fullName>
    </submittedName>
</protein>
<dbReference type="GO" id="GO:0000155">
    <property type="term" value="F:phosphorelay sensor kinase activity"/>
    <property type="evidence" value="ECO:0007669"/>
    <property type="project" value="TreeGrafter"/>
</dbReference>
<evidence type="ECO:0000256" key="3">
    <source>
        <dbReference type="SAM" id="Phobius"/>
    </source>
</evidence>
<gene>
    <name evidence="6" type="ORF">FPE01S_01_12370</name>
</gene>
<reference evidence="6 7" key="1">
    <citation type="submission" date="2015-04" db="EMBL/GenBank/DDBJ databases">
        <title>Whole genome shotgun sequence of Flavihumibacter petaseus NBRC 106054.</title>
        <authorList>
            <person name="Miyazawa S."/>
            <person name="Hosoyama A."/>
            <person name="Hashimoto M."/>
            <person name="Noguchi M."/>
            <person name="Tsuchikane K."/>
            <person name="Ohji S."/>
            <person name="Yamazoe A."/>
            <person name="Ichikawa N."/>
            <person name="Kimura A."/>
            <person name="Fujita N."/>
        </authorList>
    </citation>
    <scope>NUCLEOTIDE SEQUENCE [LARGE SCALE GENOMIC DNA]</scope>
    <source>
        <strain evidence="6 7">NBRC 106054</strain>
    </source>
</reference>
<dbReference type="InterPro" id="IPR011123">
    <property type="entry name" value="Y_Y_Y"/>
</dbReference>
<keyword evidence="7" id="KW-1185">Reference proteome</keyword>
<dbReference type="OrthoDB" id="9809670at2"/>
<feature type="coiled-coil region" evidence="2">
    <location>
        <begin position="797"/>
        <end position="826"/>
    </location>
</feature>
<dbReference type="Gene3D" id="2.130.10.10">
    <property type="entry name" value="YVTN repeat-like/Quinoprotein amine dehydrogenase"/>
    <property type="match status" value="3"/>
</dbReference>
<feature type="transmembrane region" description="Helical" evidence="3">
    <location>
        <begin position="755"/>
        <end position="772"/>
    </location>
</feature>
<name>A0A0E9MX96_9BACT</name>
<feature type="chain" id="PRO_5002429934" evidence="4">
    <location>
        <begin position="21"/>
        <end position="961"/>
    </location>
</feature>
<dbReference type="EMBL" id="BBWV01000001">
    <property type="protein sequence ID" value="GAO42224.1"/>
    <property type="molecule type" value="Genomic_DNA"/>
</dbReference>
<dbReference type="InterPro" id="IPR013783">
    <property type="entry name" value="Ig-like_fold"/>
</dbReference>
<keyword evidence="3" id="KW-1133">Transmembrane helix</keyword>
<evidence type="ECO:0000313" key="7">
    <source>
        <dbReference type="Proteomes" id="UP000033121"/>
    </source>
</evidence>
<dbReference type="SUPFAM" id="SSF63829">
    <property type="entry name" value="Calcium-dependent phosphotriesterase"/>
    <property type="match status" value="3"/>
</dbReference>
<organism evidence="6 7">
    <name type="scientific">Flavihumibacter petaseus NBRC 106054</name>
    <dbReference type="NCBI Taxonomy" id="1220578"/>
    <lineage>
        <taxon>Bacteria</taxon>
        <taxon>Pseudomonadati</taxon>
        <taxon>Bacteroidota</taxon>
        <taxon>Chitinophagia</taxon>
        <taxon>Chitinophagales</taxon>
        <taxon>Chitinophagaceae</taxon>
        <taxon>Flavihumibacter</taxon>
    </lineage>
</organism>
<dbReference type="PANTHER" id="PTHR43547">
    <property type="entry name" value="TWO-COMPONENT HISTIDINE KINASE"/>
    <property type="match status" value="1"/>
</dbReference>
<keyword evidence="1" id="KW-0597">Phosphoprotein</keyword>
<keyword evidence="3" id="KW-0472">Membrane</keyword>
<keyword evidence="2" id="KW-0175">Coiled coil</keyword>
<dbReference type="AlphaFoldDB" id="A0A0E9MX96"/>
<evidence type="ECO:0000256" key="4">
    <source>
        <dbReference type="SAM" id="SignalP"/>
    </source>
</evidence>
<sequence>MAAKTILTALTLLLVLSGMAQNGIDIPDVVNYSKFDYNAGAQTWDIRQDKSGILYFANNEGLLAFDGTSWKTYPLPNKTIARSIEIGPDNKIYIGAQDEMGYFSPDQQGRLGYHSLKPLLPESEKSFADIWDVIPFDGDIFFRSSNRIYQYGNQRIKTYLTPAWQFIAVCNGQLIAQDNNFRLLTFQRGSWVPVIDTRLMPAEYMITAGLAISSDSTLLVTLKNGLFLLTANTVSPIISPGLEEVADQHIYSAAVASDGTFALGTTLGGVYFVDKSGRLLRHISREQGLQNNNVLCLFSDRQRNLWLGLDNGIDLMVYDQAIRHFYAGSQNESSGYTSILFDNQLYLGTSNGLYVAPIDTGNNSIRMSAAFTAVPNAKGQVWNLAEVNGRLLMGHHEGAFQVNKNRVELLDRQSGFWTFLPLQNILPASTMVAGNYMGLRFFHFDGEKFTLLTQQANFESARFVSVDGENTIWVAHPYKGLYRISLLGNSAPGVKLFGATEGLQGVNFIFPYRNKLLIATEKGIYEYLPDTETFQPNVFLTRFFASNSIRYLREDAAGNIWFVHEKTLGVIDMSDGQGKITYIPELNNKLVSGFEHINPLTRQDVLVGGEKGFYLVNLEAYKKKKSLLPISLRKVAIGKSSDSLIFGGYFGDVGNAQLQPLDRIFEIDHGCNSIHFEYAAPSFGNNLNLEYSYLLKGFDQNWSEWSRKTEKDYTNLPAGQYTFQYKARTNLGLESDAGTYTFSIKPPWYASREAYFLYVLIFSVAVYALYQWQEKRFLKQQQKHDEEQNRLQYLHQLEMEKTEKEIVKLRNEKLEAEIEHKNTELASTALHLVQKSELIAKVKEDLSRQLRTVESTSPLDDLKRMVKVLGEDEKMDKEWETFAHHFDKVHSDFLVKLKAQHPILTANELKLCAYLRMNLTTKEIAPLLKISVRGVEISRYRLRKKLQLPTETNLFDYLIAV</sequence>
<dbReference type="SMART" id="SM00421">
    <property type="entry name" value="HTH_LUXR"/>
    <property type="match status" value="1"/>
</dbReference>
<dbReference type="GO" id="GO:0006355">
    <property type="term" value="P:regulation of DNA-templated transcription"/>
    <property type="evidence" value="ECO:0007669"/>
    <property type="project" value="InterPro"/>
</dbReference>
<keyword evidence="4" id="KW-0732">Signal</keyword>
<feature type="signal peptide" evidence="4">
    <location>
        <begin position="1"/>
        <end position="20"/>
    </location>
</feature>
<evidence type="ECO:0000313" key="6">
    <source>
        <dbReference type="EMBL" id="GAO42224.1"/>
    </source>
</evidence>
<dbReference type="InterPro" id="IPR000792">
    <property type="entry name" value="Tscrpt_reg_LuxR_C"/>
</dbReference>
<keyword evidence="3" id="KW-0812">Transmembrane</keyword>
<dbReference type="STRING" id="1220578.FPE01S_01_12370"/>
<dbReference type="InterPro" id="IPR036388">
    <property type="entry name" value="WH-like_DNA-bd_sf"/>
</dbReference>
<dbReference type="RefSeq" id="WP_046367954.1">
    <property type="nucleotide sequence ID" value="NZ_BBWV01000001.1"/>
</dbReference>
<dbReference type="Pfam" id="PF07495">
    <property type="entry name" value="Y_Y_Y"/>
    <property type="match status" value="1"/>
</dbReference>
<evidence type="ECO:0000259" key="5">
    <source>
        <dbReference type="SMART" id="SM00421"/>
    </source>
</evidence>
<evidence type="ECO:0000256" key="2">
    <source>
        <dbReference type="SAM" id="Coils"/>
    </source>
</evidence>
<dbReference type="InterPro" id="IPR015943">
    <property type="entry name" value="WD40/YVTN_repeat-like_dom_sf"/>
</dbReference>
<dbReference type="Pfam" id="PF07494">
    <property type="entry name" value="Reg_prop"/>
    <property type="match status" value="1"/>
</dbReference>
<dbReference type="InterPro" id="IPR016032">
    <property type="entry name" value="Sig_transdc_resp-reg_C-effctor"/>
</dbReference>
<dbReference type="Proteomes" id="UP000033121">
    <property type="component" value="Unassembled WGS sequence"/>
</dbReference>
<proteinExistence type="predicted"/>